<dbReference type="GO" id="GO:0006542">
    <property type="term" value="P:glutamine biosynthetic process"/>
    <property type="evidence" value="ECO:0007669"/>
    <property type="project" value="InterPro"/>
</dbReference>
<dbReference type="Pfam" id="PF00120">
    <property type="entry name" value="Gln-synt_C"/>
    <property type="match status" value="1"/>
</dbReference>
<dbReference type="SUPFAM" id="SSF55931">
    <property type="entry name" value="Glutamine synthetase/guanido kinase"/>
    <property type="match status" value="1"/>
</dbReference>
<organism evidence="10 11">
    <name type="scientific">Ruegeria intermedia</name>
    <dbReference type="NCBI Taxonomy" id="996115"/>
    <lineage>
        <taxon>Bacteria</taxon>
        <taxon>Pseudomonadati</taxon>
        <taxon>Pseudomonadota</taxon>
        <taxon>Alphaproteobacteria</taxon>
        <taxon>Rhodobacterales</taxon>
        <taxon>Roseobacteraceae</taxon>
        <taxon>Ruegeria</taxon>
    </lineage>
</organism>
<evidence type="ECO:0000313" key="11">
    <source>
        <dbReference type="Proteomes" id="UP000325134"/>
    </source>
</evidence>
<dbReference type="Gene3D" id="3.30.590.10">
    <property type="entry name" value="Glutamine synthetase/guanido kinase, catalytic domain"/>
    <property type="match status" value="1"/>
</dbReference>
<dbReference type="InterPro" id="IPR008147">
    <property type="entry name" value="Gln_synt_N"/>
</dbReference>
<feature type="domain" description="GS catalytic" evidence="9">
    <location>
        <begin position="104"/>
        <end position="438"/>
    </location>
</feature>
<evidence type="ECO:0000256" key="3">
    <source>
        <dbReference type="ARBA" id="ARBA00022598"/>
    </source>
</evidence>
<gene>
    <name evidence="10" type="ORF">SAMN05444279_1195</name>
</gene>
<name>A0A1M4ZAS4_9RHOB</name>
<dbReference type="InterPro" id="IPR014746">
    <property type="entry name" value="Gln_synth/guanido_kin_cat_dom"/>
</dbReference>
<keyword evidence="11" id="KW-1185">Reference proteome</keyword>
<comment type="function">
    <text evidence="2">Catalyzes the ATP-dependent biosynthesis of glutamine from glutamate and ammonia.</text>
</comment>
<dbReference type="Gene3D" id="3.10.20.70">
    <property type="entry name" value="Glutamine synthetase, N-terminal domain"/>
    <property type="match status" value="1"/>
</dbReference>
<dbReference type="InterPro" id="IPR008146">
    <property type="entry name" value="Gln_synth_cat_dom"/>
</dbReference>
<proteinExistence type="inferred from homology"/>
<dbReference type="AlphaFoldDB" id="A0A1M4ZAS4"/>
<dbReference type="Proteomes" id="UP000325134">
    <property type="component" value="Unassembled WGS sequence"/>
</dbReference>
<accession>A0A1M4ZAS4</accession>
<evidence type="ECO:0000256" key="2">
    <source>
        <dbReference type="ARBA" id="ARBA00003117"/>
    </source>
</evidence>
<evidence type="ECO:0000256" key="6">
    <source>
        <dbReference type="ARBA" id="ARBA00023231"/>
    </source>
</evidence>
<dbReference type="Pfam" id="PF16952">
    <property type="entry name" value="Gln-synt_N_2"/>
    <property type="match status" value="1"/>
</dbReference>
<comment type="cofactor">
    <cofactor evidence="1">
        <name>Mg(2+)</name>
        <dbReference type="ChEBI" id="CHEBI:18420"/>
    </cofactor>
</comment>
<evidence type="ECO:0000259" key="9">
    <source>
        <dbReference type="PROSITE" id="PS51987"/>
    </source>
</evidence>
<sequence length="438" mass="46684">MIKAEELVTFVTTDIAAITRGRSVAAANLPDALSKGVGWVPANLSLTPFDEIASPNPFGSSGDLRLMPDPEAGVRIEGLGGRTPLHFYHSNITNLDGTPWEGCVRSMLKAAVADLEALGLRVVAAFEQEFQILGASWPLAPSFALSAQRRADPFGPMLMAALGAAGCAPECFLPEYGRDQFEIVCGPAGAVQAADRAVTIREVTRELAATMGWRASFCPKTDPNGVGNGVHIHLSLTDLQGNPVTFDAARPGRLSAQAGAFAAGIVRHMAALTALAAPSAVSYQRLKPHHWSASWNTLGEKDREATLRICPTSERPGHDPSRAFNMEFRAADATASPHLALAMLIRAGIEGLKAGLSTPPIVKGDPEEMSADERARLGIRRLPTSLHEALAALEADTVVCGWMSPTFLDCWKGMRLKELEIVDGLDDAALCRRYAGVY</sequence>
<dbReference type="InterPro" id="IPR036651">
    <property type="entry name" value="Gln_synt_N_sf"/>
</dbReference>
<keyword evidence="5" id="KW-0067">ATP-binding</keyword>
<evidence type="ECO:0000256" key="4">
    <source>
        <dbReference type="ARBA" id="ARBA00022741"/>
    </source>
</evidence>
<evidence type="ECO:0000256" key="8">
    <source>
        <dbReference type="RuleBase" id="RU000384"/>
    </source>
</evidence>
<evidence type="ECO:0000256" key="7">
    <source>
        <dbReference type="PROSITE-ProRule" id="PRU01331"/>
    </source>
</evidence>
<evidence type="ECO:0000256" key="5">
    <source>
        <dbReference type="ARBA" id="ARBA00022840"/>
    </source>
</evidence>
<dbReference type="EMBL" id="FQVK01000019">
    <property type="protein sequence ID" value="SHF15085.1"/>
    <property type="molecule type" value="Genomic_DNA"/>
</dbReference>
<keyword evidence="4" id="KW-0547">Nucleotide-binding</keyword>
<evidence type="ECO:0000256" key="1">
    <source>
        <dbReference type="ARBA" id="ARBA00001946"/>
    </source>
</evidence>
<protein>
    <submittedName>
        <fullName evidence="10">L-glutamine synthetase</fullName>
    </submittedName>
</protein>
<comment type="similarity">
    <text evidence="7 8">Belongs to the glutamine synthetase family.</text>
</comment>
<dbReference type="GO" id="GO:0004356">
    <property type="term" value="F:glutamine synthetase activity"/>
    <property type="evidence" value="ECO:0007669"/>
    <property type="project" value="InterPro"/>
</dbReference>
<dbReference type="GO" id="GO:0005524">
    <property type="term" value="F:ATP binding"/>
    <property type="evidence" value="ECO:0007669"/>
    <property type="project" value="UniProtKB-KW"/>
</dbReference>
<dbReference type="OrthoDB" id="9789509at2"/>
<dbReference type="PANTHER" id="PTHR43785:SF12">
    <property type="entry name" value="TYPE-1 GLUTAMINE SYNTHETASE 2"/>
    <property type="match status" value="1"/>
</dbReference>
<dbReference type="PROSITE" id="PS51987">
    <property type="entry name" value="GS_CATALYTIC"/>
    <property type="match status" value="1"/>
</dbReference>
<evidence type="ECO:0000313" key="10">
    <source>
        <dbReference type="EMBL" id="SHF15085.1"/>
    </source>
</evidence>
<reference evidence="10 11" key="1">
    <citation type="submission" date="2016-11" db="EMBL/GenBank/DDBJ databases">
        <authorList>
            <person name="Varghese N."/>
            <person name="Submissions S."/>
        </authorList>
    </citation>
    <scope>NUCLEOTIDE SEQUENCE [LARGE SCALE GENOMIC DNA]</scope>
    <source>
        <strain evidence="10 11">DSM 29341</strain>
    </source>
</reference>
<dbReference type="SMART" id="SM01230">
    <property type="entry name" value="Gln-synt_C"/>
    <property type="match status" value="1"/>
</dbReference>
<keyword evidence="6" id="KW-0535">Nitrogen fixation</keyword>
<keyword evidence="3" id="KW-0436">Ligase</keyword>
<dbReference type="PANTHER" id="PTHR43785">
    <property type="entry name" value="GAMMA-GLUTAMYLPUTRESCINE SYNTHETASE"/>
    <property type="match status" value="1"/>
</dbReference>
<dbReference type="RefSeq" id="WP_149776553.1">
    <property type="nucleotide sequence ID" value="NZ_FQVK01000019.1"/>
</dbReference>